<keyword evidence="14" id="KW-1185">Reference proteome</keyword>
<keyword evidence="5 9" id="KW-0798">TonB box</keyword>
<name>A0A3P1C3U8_9BACT</name>
<evidence type="ECO:0000256" key="2">
    <source>
        <dbReference type="ARBA" id="ARBA00022448"/>
    </source>
</evidence>
<dbReference type="Pfam" id="PF00593">
    <property type="entry name" value="TonB_dep_Rec_b-barrel"/>
    <property type="match status" value="1"/>
</dbReference>
<dbReference type="InterPro" id="IPR023996">
    <property type="entry name" value="TonB-dep_OMP_SusC/RagA"/>
</dbReference>
<dbReference type="Pfam" id="PF07715">
    <property type="entry name" value="Plug"/>
    <property type="match status" value="1"/>
</dbReference>
<feature type="domain" description="TonB-dependent receptor-like beta-barrel" evidence="11">
    <location>
        <begin position="425"/>
        <end position="816"/>
    </location>
</feature>
<keyword evidence="4 8" id="KW-0812">Transmembrane</keyword>
<dbReference type="InterPro" id="IPR039426">
    <property type="entry name" value="TonB-dep_rcpt-like"/>
</dbReference>
<sequence length="1042" mass="112540">MKRQLEVKCPLWMKLTLYQLVVFTASISVTFASPATAKTILNHKVKSDVLAKTVTGKVSDEKGEAIPGSTVVLKGGGVGTTTGSDGRYSIQVPGDEAILVFSSIGFTTKEVPVGSQTVVNVVLEASSAQLEEVVVTALGVQREKKALTYATQQLGGDELRRASNTNFVDALTGKAAGLDIKISSSGAGGSTRAVLRGNKSLQGSSEALYVIDGIPMANNKGGQPGSYGGTDGGDGLSAINPGDIESISILRGANAAILYGSQGANGVILITTKKGKEGKLSVDVNASAVVEQVSGLPKFQYRYGTVGGDYSWTPVGTTVVKSDNYQKDYIKDFFQTGVTFNNTVAVTGGNAKTSVYFSYGNVSSKGVLPTNTYTKHNFSFRQSTKMLKDKITLSSGIILSSEVSKNRPGAGYYNNPLTGLYLFARDRDFNSYKNNYAVFNPDRNMDKMNWYSTEEKQNNPYWEIYKDPKLQSNKRIIANAKLAYDITENLRFEVRGNIDYNNVLDDKRYAAGGNSVSVSPNGTWSYNRYTDQSLYTDGILTYTKSFGNFSVNALAGLSYQKNTYYDGISVGNGTVSLQYPNVFTFANMPYNVMFNNDGRYSNTIKQGAFANLSLGFKDFLFLDLAGRNDWASTLALTGNQSYFYPSIGGSAVISQMVNLPQAISFLKVRASFSQTANEVPYNVVNPLNTIGGAGGPTGIGGINRNTQVPFTNLKPEKIVANEYGIEAKFLKGRLGADFTLYNGVSTNQFLSLAAPSGSGYTTYYVNAGKITNKGFEFTLTAEPFRSNRFSWNTAVNASQNKNKIVELIASNPNYQVGGDNEGFASIIKAGGSFNDVYIYKFARNDAGQIILDKNGVPTKAATQTIVGNVNPKLMLGWTNNWSYGNFFASALVSGKFGGVAFSKTEAFLDSYGVSERSAADRDAGTVAINAVTPEGLAVTSIAPYTYYSAIGDRNKIMEPYVFSRTNVRLGQLVVGYNFRSKGSNPVFKDASVSLVGRNLFFFYKKAPFDPEQAMSTNNSLQSTDVFGMPSTRSYGINLKLTF</sequence>
<dbReference type="Proteomes" id="UP000271925">
    <property type="component" value="Unassembled WGS sequence"/>
</dbReference>
<proteinExistence type="inferred from homology"/>
<dbReference type="SUPFAM" id="SSF56935">
    <property type="entry name" value="Porins"/>
    <property type="match status" value="1"/>
</dbReference>
<evidence type="ECO:0000256" key="3">
    <source>
        <dbReference type="ARBA" id="ARBA00022452"/>
    </source>
</evidence>
<evidence type="ECO:0000256" key="8">
    <source>
        <dbReference type="PROSITE-ProRule" id="PRU01360"/>
    </source>
</evidence>
<dbReference type="NCBIfam" id="TIGR04056">
    <property type="entry name" value="OMP_RagA_SusC"/>
    <property type="match status" value="1"/>
</dbReference>
<dbReference type="SUPFAM" id="SSF49464">
    <property type="entry name" value="Carboxypeptidase regulatory domain-like"/>
    <property type="match status" value="1"/>
</dbReference>
<keyword evidence="6 8" id="KW-0472">Membrane</keyword>
<keyword evidence="2 8" id="KW-0813">Transport</keyword>
<dbReference type="InterPro" id="IPR023997">
    <property type="entry name" value="TonB-dep_OMP_SusC/RagA_CS"/>
</dbReference>
<comment type="similarity">
    <text evidence="8 9">Belongs to the TonB-dependent receptor family.</text>
</comment>
<keyword evidence="10" id="KW-0732">Signal</keyword>
<dbReference type="NCBIfam" id="TIGR04057">
    <property type="entry name" value="SusC_RagA_signa"/>
    <property type="match status" value="1"/>
</dbReference>
<dbReference type="GO" id="GO:0009279">
    <property type="term" value="C:cell outer membrane"/>
    <property type="evidence" value="ECO:0007669"/>
    <property type="project" value="UniProtKB-SubCell"/>
</dbReference>
<evidence type="ECO:0000259" key="11">
    <source>
        <dbReference type="Pfam" id="PF00593"/>
    </source>
</evidence>
<reference evidence="13 14" key="1">
    <citation type="submission" date="2018-11" db="EMBL/GenBank/DDBJ databases">
        <authorList>
            <person name="Zhou Z."/>
            <person name="Wang G."/>
        </authorList>
    </citation>
    <scope>NUCLEOTIDE SEQUENCE [LARGE SCALE GENOMIC DNA]</scope>
    <source>
        <strain evidence="13 14">KCTC52004</strain>
    </source>
</reference>
<evidence type="ECO:0000256" key="7">
    <source>
        <dbReference type="ARBA" id="ARBA00023237"/>
    </source>
</evidence>
<evidence type="ECO:0000256" key="6">
    <source>
        <dbReference type="ARBA" id="ARBA00023136"/>
    </source>
</evidence>
<dbReference type="InterPro" id="IPR008969">
    <property type="entry name" value="CarboxyPept-like_regulatory"/>
</dbReference>
<dbReference type="InterPro" id="IPR000531">
    <property type="entry name" value="Beta-barrel_TonB"/>
</dbReference>
<dbReference type="OrthoDB" id="9768177at2"/>
<gene>
    <name evidence="13" type="ORF">EHT25_08010</name>
</gene>
<feature type="signal peptide" evidence="10">
    <location>
        <begin position="1"/>
        <end position="37"/>
    </location>
</feature>
<feature type="domain" description="TonB-dependent receptor plug" evidence="12">
    <location>
        <begin position="144"/>
        <end position="267"/>
    </location>
</feature>
<keyword evidence="7 8" id="KW-0998">Cell outer membrane</keyword>
<comment type="caution">
    <text evidence="13">The sequence shown here is derived from an EMBL/GenBank/DDBJ whole genome shotgun (WGS) entry which is preliminary data.</text>
</comment>
<protein>
    <submittedName>
        <fullName evidence="13">SusC/RagA family TonB-linked outer membrane protein</fullName>
    </submittedName>
</protein>
<evidence type="ECO:0000313" key="13">
    <source>
        <dbReference type="EMBL" id="RRB07706.1"/>
    </source>
</evidence>
<dbReference type="InterPro" id="IPR037066">
    <property type="entry name" value="Plug_dom_sf"/>
</dbReference>
<evidence type="ECO:0000259" key="12">
    <source>
        <dbReference type="Pfam" id="PF07715"/>
    </source>
</evidence>
<evidence type="ECO:0000256" key="5">
    <source>
        <dbReference type="ARBA" id="ARBA00023077"/>
    </source>
</evidence>
<evidence type="ECO:0000256" key="4">
    <source>
        <dbReference type="ARBA" id="ARBA00022692"/>
    </source>
</evidence>
<evidence type="ECO:0000256" key="10">
    <source>
        <dbReference type="SAM" id="SignalP"/>
    </source>
</evidence>
<dbReference type="EMBL" id="RQJO01000007">
    <property type="protein sequence ID" value="RRB07706.1"/>
    <property type="molecule type" value="Genomic_DNA"/>
</dbReference>
<evidence type="ECO:0000313" key="14">
    <source>
        <dbReference type="Proteomes" id="UP000271925"/>
    </source>
</evidence>
<keyword evidence="3 8" id="KW-1134">Transmembrane beta strand</keyword>
<dbReference type="Pfam" id="PF13715">
    <property type="entry name" value="CarbopepD_reg_2"/>
    <property type="match status" value="1"/>
</dbReference>
<accession>A0A3P1C3U8</accession>
<dbReference type="Gene3D" id="2.60.40.1120">
    <property type="entry name" value="Carboxypeptidase-like, regulatory domain"/>
    <property type="match status" value="1"/>
</dbReference>
<organism evidence="13 14">
    <name type="scientific">Larkinella rosea</name>
    <dbReference type="NCBI Taxonomy" id="2025312"/>
    <lineage>
        <taxon>Bacteria</taxon>
        <taxon>Pseudomonadati</taxon>
        <taxon>Bacteroidota</taxon>
        <taxon>Cytophagia</taxon>
        <taxon>Cytophagales</taxon>
        <taxon>Spirosomataceae</taxon>
        <taxon>Larkinella</taxon>
    </lineage>
</organism>
<evidence type="ECO:0000256" key="1">
    <source>
        <dbReference type="ARBA" id="ARBA00004571"/>
    </source>
</evidence>
<dbReference type="InterPro" id="IPR012910">
    <property type="entry name" value="Plug_dom"/>
</dbReference>
<dbReference type="AlphaFoldDB" id="A0A3P1C3U8"/>
<dbReference type="PROSITE" id="PS52016">
    <property type="entry name" value="TONB_DEPENDENT_REC_3"/>
    <property type="match status" value="1"/>
</dbReference>
<evidence type="ECO:0000256" key="9">
    <source>
        <dbReference type="RuleBase" id="RU003357"/>
    </source>
</evidence>
<feature type="chain" id="PRO_5017967003" evidence="10">
    <location>
        <begin position="38"/>
        <end position="1042"/>
    </location>
</feature>
<dbReference type="Gene3D" id="2.170.130.10">
    <property type="entry name" value="TonB-dependent receptor, plug domain"/>
    <property type="match status" value="1"/>
</dbReference>
<comment type="subcellular location">
    <subcellularLocation>
        <location evidence="1 8">Cell outer membrane</location>
        <topology evidence="1 8">Multi-pass membrane protein</topology>
    </subcellularLocation>
</comment>
<dbReference type="InterPro" id="IPR036942">
    <property type="entry name" value="Beta-barrel_TonB_sf"/>
</dbReference>
<dbReference type="Gene3D" id="2.40.170.20">
    <property type="entry name" value="TonB-dependent receptor, beta-barrel domain"/>
    <property type="match status" value="1"/>
</dbReference>